<dbReference type="EMBL" id="BJNH01000028">
    <property type="protein sequence ID" value="GEC25725.1"/>
    <property type="molecule type" value="Genomic_DNA"/>
</dbReference>
<proteinExistence type="predicted"/>
<evidence type="ECO:0000256" key="1">
    <source>
        <dbReference type="SAM" id="MobiDB-lite"/>
    </source>
</evidence>
<evidence type="ECO:0000313" key="3">
    <source>
        <dbReference type="Proteomes" id="UP000320693"/>
    </source>
</evidence>
<comment type="caution">
    <text evidence="2">The sequence shown here is derived from an EMBL/GenBank/DDBJ whole genome shotgun (WGS) entry which is preliminary data.</text>
</comment>
<name>A0ABQ0RYI0_9PSEU</name>
<evidence type="ECO:0000313" key="2">
    <source>
        <dbReference type="EMBL" id="GEC25725.1"/>
    </source>
</evidence>
<feature type="compositionally biased region" description="Basic residues" evidence="1">
    <location>
        <begin position="56"/>
        <end position="72"/>
    </location>
</feature>
<dbReference type="Proteomes" id="UP000320693">
    <property type="component" value="Unassembled WGS sequence"/>
</dbReference>
<keyword evidence="3" id="KW-1185">Reference proteome</keyword>
<sequence>MPARASGAPNARMPAVRVPTKRPRMDIRVLLIVILTWVRTHDFPGGPSDAGSDVRSHRRYARGPRPRPVRDG</sequence>
<feature type="region of interest" description="Disordered" evidence="1">
    <location>
        <begin position="41"/>
        <end position="72"/>
    </location>
</feature>
<reference evidence="2 3" key="1">
    <citation type="submission" date="2019-06" db="EMBL/GenBank/DDBJ databases">
        <title>Whole genome shotgun sequence of Pseudonocardia saturnea NBRC 14499.</title>
        <authorList>
            <person name="Hosoyama A."/>
            <person name="Uohara A."/>
            <person name="Ohji S."/>
            <person name="Ichikawa N."/>
        </authorList>
    </citation>
    <scope>NUCLEOTIDE SEQUENCE [LARGE SCALE GENOMIC DNA]</scope>
    <source>
        <strain evidence="2 3">NBRC 14499</strain>
    </source>
</reference>
<accession>A0ABQ0RYI0</accession>
<organism evidence="2 3">
    <name type="scientific">Pseudonocardia saturnea</name>
    <dbReference type="NCBI Taxonomy" id="33909"/>
    <lineage>
        <taxon>Bacteria</taxon>
        <taxon>Bacillati</taxon>
        <taxon>Actinomycetota</taxon>
        <taxon>Actinomycetes</taxon>
        <taxon>Pseudonocardiales</taxon>
        <taxon>Pseudonocardiaceae</taxon>
        <taxon>Pseudonocardia</taxon>
    </lineage>
</organism>
<protein>
    <submittedName>
        <fullName evidence="2">Uncharacterized protein</fullName>
    </submittedName>
</protein>
<gene>
    <name evidence="2" type="ORF">PSA01_27540</name>
</gene>